<evidence type="ECO:0000256" key="1">
    <source>
        <dbReference type="SAM" id="MobiDB-lite"/>
    </source>
</evidence>
<proteinExistence type="predicted"/>
<dbReference type="AlphaFoldDB" id="A0A2S6BT27"/>
<evidence type="ECO:0000313" key="2">
    <source>
        <dbReference type="EMBL" id="PPJ50638.1"/>
    </source>
</evidence>
<feature type="compositionally biased region" description="Basic and acidic residues" evidence="1">
    <location>
        <begin position="15"/>
        <end position="24"/>
    </location>
</feature>
<feature type="region of interest" description="Disordered" evidence="1">
    <location>
        <begin position="75"/>
        <end position="100"/>
    </location>
</feature>
<sequence>MTKPQHKPPSRLQKRGRDSSDVAEHPQGSVVRPNGEYDARSQVTGLWIESAIQYGANTIADIDQFVLPIRTAFASNGVDPDPPSRSNAPAPATQGSDVNPLLRTTDYLQQPVYLSSRSLSVDAAANVSSQLFLGSYATAPALKGSNVDRLLCPPAPRKPSVYSGSRSGSLDATGGVSSNHASRSFATTPAFQGFSFNPNFPGPPVYFRSKSVSNDSTQTPVDAGVTANVHGAEESIGVEGVVKLVRKLPLLELVYLAEIVDFQVRDHGILRLARATWDPYARPPNKFDRARSSKMIKEGRKADERMAELYQQDAEKGKKRRRMEEARKEAFETMQESLLKLQENDPTEQGHARL</sequence>
<dbReference type="Proteomes" id="UP000237631">
    <property type="component" value="Unassembled WGS sequence"/>
</dbReference>
<protein>
    <submittedName>
        <fullName evidence="2">Uncharacterized protein</fullName>
    </submittedName>
</protein>
<evidence type="ECO:0000313" key="3">
    <source>
        <dbReference type="Proteomes" id="UP000237631"/>
    </source>
</evidence>
<gene>
    <name evidence="2" type="ORF">CBER1_05228</name>
</gene>
<feature type="compositionally biased region" description="Polar residues" evidence="1">
    <location>
        <begin position="162"/>
        <end position="181"/>
    </location>
</feature>
<reference evidence="3" key="1">
    <citation type="journal article" date="2017" name="bioRxiv">
        <title>Conservation of a gene cluster reveals novel cercosporin biosynthetic mechanisms and extends production to the genus Colletotrichum.</title>
        <authorList>
            <person name="de Jonge R."/>
            <person name="Ebert M.K."/>
            <person name="Huitt-Roehl C.R."/>
            <person name="Pal P."/>
            <person name="Suttle J.C."/>
            <person name="Spanner R.E."/>
            <person name="Neubauer J.D."/>
            <person name="Jurick W.M.II."/>
            <person name="Stott K.A."/>
            <person name="Secor G.A."/>
            <person name="Thomma B.P.H.J."/>
            <person name="Van de Peer Y."/>
            <person name="Townsend C.A."/>
            <person name="Bolton M.D."/>
        </authorList>
    </citation>
    <scope>NUCLEOTIDE SEQUENCE [LARGE SCALE GENOMIC DNA]</scope>
    <source>
        <strain evidence="3">CBS538.71</strain>
    </source>
</reference>
<keyword evidence="3" id="KW-1185">Reference proteome</keyword>
<feature type="region of interest" description="Disordered" evidence="1">
    <location>
        <begin position="311"/>
        <end position="354"/>
    </location>
</feature>
<feature type="compositionally biased region" description="Basic residues" evidence="1">
    <location>
        <begin position="1"/>
        <end position="14"/>
    </location>
</feature>
<name>A0A2S6BT27_9PEZI</name>
<dbReference type="EMBL" id="PNEN01001779">
    <property type="protein sequence ID" value="PPJ50638.1"/>
    <property type="molecule type" value="Genomic_DNA"/>
</dbReference>
<comment type="caution">
    <text evidence="2">The sequence shown here is derived from an EMBL/GenBank/DDBJ whole genome shotgun (WGS) entry which is preliminary data.</text>
</comment>
<dbReference type="OrthoDB" id="3650416at2759"/>
<feature type="region of interest" description="Disordered" evidence="1">
    <location>
        <begin position="158"/>
        <end position="181"/>
    </location>
</feature>
<accession>A0A2S6BT27</accession>
<organism evidence="2 3">
    <name type="scientific">Cercospora berteroae</name>
    <dbReference type="NCBI Taxonomy" id="357750"/>
    <lineage>
        <taxon>Eukaryota</taxon>
        <taxon>Fungi</taxon>
        <taxon>Dikarya</taxon>
        <taxon>Ascomycota</taxon>
        <taxon>Pezizomycotina</taxon>
        <taxon>Dothideomycetes</taxon>
        <taxon>Dothideomycetidae</taxon>
        <taxon>Mycosphaerellales</taxon>
        <taxon>Mycosphaerellaceae</taxon>
        <taxon>Cercospora</taxon>
    </lineage>
</organism>
<feature type="region of interest" description="Disordered" evidence="1">
    <location>
        <begin position="1"/>
        <end position="35"/>
    </location>
</feature>
<feature type="compositionally biased region" description="Basic and acidic residues" evidence="1">
    <location>
        <begin position="322"/>
        <end position="331"/>
    </location>
</feature>